<dbReference type="Gene3D" id="1.10.10.10">
    <property type="entry name" value="Winged helix-like DNA-binding domain superfamily/Winged helix DNA-binding domain"/>
    <property type="match status" value="1"/>
</dbReference>
<dbReference type="PATRIC" id="fig|1348973.3.peg.4394"/>
<protein>
    <submittedName>
        <fullName evidence="2">DNA-binding protein, excisionase family</fullName>
    </submittedName>
</protein>
<accession>A0A072NSU1</accession>
<keyword evidence="2" id="KW-0238">DNA-binding</keyword>
<dbReference type="InterPro" id="IPR010093">
    <property type="entry name" value="SinI_DNA-bd"/>
</dbReference>
<dbReference type="InterPro" id="IPR041657">
    <property type="entry name" value="HTH_17"/>
</dbReference>
<proteinExistence type="predicted"/>
<reference evidence="2 3" key="1">
    <citation type="submission" date="2014-04" db="EMBL/GenBank/DDBJ databases">
        <title>Draft genome sequence of Bacillus azotoformans MEV2011, a (co-) denitrifying strain unable to grow in the presence of oxygen.</title>
        <authorList>
            <person name="Nielsen M."/>
            <person name="Schreiber L."/>
            <person name="Finster K."/>
            <person name="Schramm A."/>
        </authorList>
    </citation>
    <scope>NUCLEOTIDE SEQUENCE [LARGE SCALE GENOMIC DNA]</scope>
    <source>
        <strain evidence="2 3">MEV2011</strain>
    </source>
</reference>
<dbReference type="RefSeq" id="WP_035198510.1">
    <property type="nucleotide sequence ID" value="NZ_JJRY01000030.1"/>
</dbReference>
<dbReference type="OrthoDB" id="6908481at2"/>
<dbReference type="InterPro" id="IPR009061">
    <property type="entry name" value="DNA-bd_dom_put_sf"/>
</dbReference>
<dbReference type="InterPro" id="IPR036388">
    <property type="entry name" value="WH-like_DNA-bd_sf"/>
</dbReference>
<dbReference type="AlphaFoldDB" id="A0A072NSU1"/>
<name>A0A072NSU1_SCHAZ</name>
<feature type="domain" description="Helix-turn-helix" evidence="1">
    <location>
        <begin position="6"/>
        <end position="54"/>
    </location>
</feature>
<comment type="caution">
    <text evidence="2">The sequence shown here is derived from an EMBL/GenBank/DDBJ whole genome shotgun (WGS) entry which is preliminary data.</text>
</comment>
<dbReference type="Pfam" id="PF12728">
    <property type="entry name" value="HTH_17"/>
    <property type="match status" value="1"/>
</dbReference>
<dbReference type="Proteomes" id="UP000027936">
    <property type="component" value="Unassembled WGS sequence"/>
</dbReference>
<dbReference type="SUPFAM" id="SSF46955">
    <property type="entry name" value="Putative DNA-binding domain"/>
    <property type="match status" value="1"/>
</dbReference>
<dbReference type="EMBL" id="JJRY01000030">
    <property type="protein sequence ID" value="KEF36290.1"/>
    <property type="molecule type" value="Genomic_DNA"/>
</dbReference>
<evidence type="ECO:0000259" key="1">
    <source>
        <dbReference type="Pfam" id="PF12728"/>
    </source>
</evidence>
<evidence type="ECO:0000313" key="2">
    <source>
        <dbReference type="EMBL" id="KEF36290.1"/>
    </source>
</evidence>
<dbReference type="NCBIfam" id="TIGR01764">
    <property type="entry name" value="excise"/>
    <property type="match status" value="1"/>
</dbReference>
<gene>
    <name evidence="2" type="ORF">M670_04527</name>
</gene>
<organism evidence="2 3">
    <name type="scientific">Schinkia azotoformans MEV2011</name>
    <dbReference type="NCBI Taxonomy" id="1348973"/>
    <lineage>
        <taxon>Bacteria</taxon>
        <taxon>Bacillati</taxon>
        <taxon>Bacillota</taxon>
        <taxon>Bacilli</taxon>
        <taxon>Bacillales</taxon>
        <taxon>Bacillaceae</taxon>
        <taxon>Calidifontibacillus/Schinkia group</taxon>
        <taxon>Schinkia</taxon>
    </lineage>
</organism>
<evidence type="ECO:0000313" key="3">
    <source>
        <dbReference type="Proteomes" id="UP000027936"/>
    </source>
</evidence>
<dbReference type="GO" id="GO:0003677">
    <property type="term" value="F:DNA binding"/>
    <property type="evidence" value="ECO:0007669"/>
    <property type="project" value="UniProtKB-KW"/>
</dbReference>
<sequence length="62" mass="7454">MNTYNKRELASLLGITKQTLERWTNELGLPCKRRGSLRMVYFEEEQVMQWMKQRTKLIKGGY</sequence>